<reference evidence="3" key="1">
    <citation type="journal article" date="2023" name="Mol. Biol. Evol.">
        <title>Third-Generation Sequencing Reveals the Adaptive Role of the Epigenome in Three Deep-Sea Polychaetes.</title>
        <authorList>
            <person name="Perez M."/>
            <person name="Aroh O."/>
            <person name="Sun Y."/>
            <person name="Lan Y."/>
            <person name="Juniper S.K."/>
            <person name="Young C.R."/>
            <person name="Angers B."/>
            <person name="Qian P.Y."/>
        </authorList>
    </citation>
    <scope>NUCLEOTIDE SEQUENCE</scope>
    <source>
        <strain evidence="3">P08H-3</strain>
    </source>
</reference>
<dbReference type="Pfam" id="PF24135">
    <property type="entry name" value="DUF7402"/>
    <property type="match status" value="1"/>
</dbReference>
<dbReference type="AlphaFoldDB" id="A0AAD9ISF4"/>
<feature type="signal peptide" evidence="1">
    <location>
        <begin position="1"/>
        <end position="24"/>
    </location>
</feature>
<organism evidence="3 4">
    <name type="scientific">Paralvinella palmiformis</name>
    <dbReference type="NCBI Taxonomy" id="53620"/>
    <lineage>
        <taxon>Eukaryota</taxon>
        <taxon>Metazoa</taxon>
        <taxon>Spiralia</taxon>
        <taxon>Lophotrochozoa</taxon>
        <taxon>Annelida</taxon>
        <taxon>Polychaeta</taxon>
        <taxon>Sedentaria</taxon>
        <taxon>Canalipalpata</taxon>
        <taxon>Terebellida</taxon>
        <taxon>Terebelliformia</taxon>
        <taxon>Alvinellidae</taxon>
        <taxon>Paralvinella</taxon>
    </lineage>
</organism>
<dbReference type="Proteomes" id="UP001208570">
    <property type="component" value="Unassembled WGS sequence"/>
</dbReference>
<comment type="caution">
    <text evidence="3">The sequence shown here is derived from an EMBL/GenBank/DDBJ whole genome shotgun (WGS) entry which is preliminary data.</text>
</comment>
<proteinExistence type="predicted"/>
<protein>
    <recommendedName>
        <fullName evidence="2">DUF7402 domain-containing protein</fullName>
    </recommendedName>
</protein>
<gene>
    <name evidence="3" type="ORF">LSH36_1475g00017</name>
</gene>
<evidence type="ECO:0000256" key="1">
    <source>
        <dbReference type="SAM" id="SignalP"/>
    </source>
</evidence>
<feature type="chain" id="PRO_5041996066" description="DUF7402 domain-containing protein" evidence="1">
    <location>
        <begin position="25"/>
        <end position="201"/>
    </location>
</feature>
<evidence type="ECO:0000259" key="2">
    <source>
        <dbReference type="Pfam" id="PF24135"/>
    </source>
</evidence>
<feature type="domain" description="DUF7402" evidence="2">
    <location>
        <begin position="106"/>
        <end position="194"/>
    </location>
</feature>
<name>A0AAD9ISF4_9ANNE</name>
<dbReference type="InterPro" id="IPR055826">
    <property type="entry name" value="DUF7402"/>
</dbReference>
<evidence type="ECO:0000313" key="4">
    <source>
        <dbReference type="Proteomes" id="UP001208570"/>
    </source>
</evidence>
<dbReference type="EMBL" id="JAODUP010001474">
    <property type="protein sequence ID" value="KAK2140127.1"/>
    <property type="molecule type" value="Genomic_DNA"/>
</dbReference>
<accession>A0AAD9ISF4</accession>
<evidence type="ECO:0000313" key="3">
    <source>
        <dbReference type="EMBL" id="KAK2140127.1"/>
    </source>
</evidence>
<keyword evidence="4" id="KW-1185">Reference proteome</keyword>
<sequence length="201" mass="22813">MTCCLIPIFLSVLYIVSDNRLGYGQKTMEASYRIHRNRYYAGASLGSNSIMSHSECGMWCVSVWVCTGYWIRWVSRTSGYCTITREDNPVANLVEESGYSFYAPYNTTCKASSNLNNDLVLHGCEKVMDGRTCDSDQCNWISAGEGVDSWIQLNFNRFWNMIRVDVHSRNSPRDQCSELALEFTNDPSVQVGEVSILAFRN</sequence>
<keyword evidence="1" id="KW-0732">Signal</keyword>